<protein>
    <submittedName>
        <fullName evidence="1">Uncharacterized protein</fullName>
    </submittedName>
</protein>
<sequence>MTSMPLAFHDDLTTIADLVDMVLIQPCVPGRTEAHREALAHTLEPLILNGMILEKGEVLAFRRLIDRHLPLLKHSDNRALTATLFVVAGALARTEPQEFRRFLIRPPVVADLDGTRKLLGYLVQLYSATADFRPEIHRQIINMVFGPVETTGNARDLRLAADYVAGRLAMLKWTGAECQITGLALMGAVMASRRGLTEFRRHLARP</sequence>
<gene>
    <name evidence="1" type="ordered locus">Astex_2679</name>
</gene>
<evidence type="ECO:0000313" key="2">
    <source>
        <dbReference type="Proteomes" id="UP000001492"/>
    </source>
</evidence>
<evidence type="ECO:0000313" key="1">
    <source>
        <dbReference type="EMBL" id="ADU14321.1"/>
    </source>
</evidence>
<name>E8RS50_ASTEC</name>
<dbReference type="Proteomes" id="UP000001492">
    <property type="component" value="Chromosome 2"/>
</dbReference>
<keyword evidence="2" id="KW-1185">Reference proteome</keyword>
<accession>E8RS50</accession>
<dbReference type="AlphaFoldDB" id="E8RS50"/>
<dbReference type="HOGENOM" id="CLU_1329710_0_0_5"/>
<organism evidence="1 2">
    <name type="scientific">Asticcacaulis excentricus (strain ATCC 15261 / DSM 4724 / KCTC 12464 / NCIMB 9791 / VKM B-1370 / CB 48)</name>
    <dbReference type="NCBI Taxonomy" id="573065"/>
    <lineage>
        <taxon>Bacteria</taxon>
        <taxon>Pseudomonadati</taxon>
        <taxon>Pseudomonadota</taxon>
        <taxon>Alphaproteobacteria</taxon>
        <taxon>Caulobacterales</taxon>
        <taxon>Caulobacteraceae</taxon>
        <taxon>Asticcacaulis</taxon>
    </lineage>
</organism>
<proteinExistence type="predicted"/>
<reference evidence="2" key="1">
    <citation type="submission" date="2010-12" db="EMBL/GenBank/DDBJ databases">
        <title>Complete sequence of chromosome 2 of Asticcacaulis excentricus CB 48.</title>
        <authorList>
            <consortium name="US DOE Joint Genome Institute"/>
            <person name="Lucas S."/>
            <person name="Copeland A."/>
            <person name="Lapidus A."/>
            <person name="Cheng J.-F."/>
            <person name="Bruce D."/>
            <person name="Goodwin L."/>
            <person name="Pitluck S."/>
            <person name="Teshima H."/>
            <person name="Davenport K."/>
            <person name="Detter J.C."/>
            <person name="Han C."/>
            <person name="Tapia R."/>
            <person name="Land M."/>
            <person name="Hauser L."/>
            <person name="Jeffries C."/>
            <person name="Kyrpides N."/>
            <person name="Ivanova N."/>
            <person name="Ovchinnikova G."/>
            <person name="Brun Y.V."/>
            <person name="Woyke T."/>
        </authorList>
    </citation>
    <scope>NUCLEOTIDE SEQUENCE [LARGE SCALE GENOMIC DNA]</scope>
    <source>
        <strain evidence="2">ATCC 15261 / DSM 4724 / KCTC 12464 / NCIMB 9791 / VKM B-1370 / CB 48</strain>
    </source>
</reference>
<dbReference type="KEGG" id="aex:Astex_2679"/>
<dbReference type="EMBL" id="CP002396">
    <property type="protein sequence ID" value="ADU14321.1"/>
    <property type="molecule type" value="Genomic_DNA"/>
</dbReference>
<dbReference type="STRING" id="573065.Astex_2679"/>